<proteinExistence type="inferred from homology"/>
<dbReference type="InterPro" id="IPR012309">
    <property type="entry name" value="DNA_ligase_ATP-dep_C"/>
</dbReference>
<dbReference type="GO" id="GO:0005524">
    <property type="term" value="F:ATP binding"/>
    <property type="evidence" value="ECO:0007669"/>
    <property type="project" value="InterPro"/>
</dbReference>
<dbReference type="Gene3D" id="3.30.1490.70">
    <property type="match status" value="1"/>
</dbReference>
<dbReference type="PROSITE" id="PS50160">
    <property type="entry name" value="DNA_LIGASE_A3"/>
    <property type="match status" value="1"/>
</dbReference>
<keyword evidence="8" id="KW-1185">Reference proteome</keyword>
<dbReference type="NCBIfam" id="TIGR02779">
    <property type="entry name" value="NHEJ_ligase_lig"/>
    <property type="match status" value="1"/>
</dbReference>
<comment type="similarity">
    <text evidence="1">Belongs to the ATP-dependent DNA ligase family.</text>
</comment>
<comment type="catalytic activity">
    <reaction evidence="4">
        <text>ATP + (deoxyribonucleotide)n-3'-hydroxyl + 5'-phospho-(deoxyribonucleotide)m = (deoxyribonucleotide)n+m + AMP + diphosphate.</text>
        <dbReference type="EC" id="6.5.1.1"/>
    </reaction>
</comment>
<dbReference type="CDD" id="cd07906">
    <property type="entry name" value="Adenylation_DNA_ligase_LigD_LigC"/>
    <property type="match status" value="1"/>
</dbReference>
<feature type="compositionally biased region" description="Basic residues" evidence="5">
    <location>
        <begin position="1"/>
        <end position="11"/>
    </location>
</feature>
<dbReference type="GO" id="GO:0003910">
    <property type="term" value="F:DNA ligase (ATP) activity"/>
    <property type="evidence" value="ECO:0007669"/>
    <property type="project" value="UniProtKB-EC"/>
</dbReference>
<dbReference type="Pfam" id="PF04679">
    <property type="entry name" value="DNA_ligase_A_C"/>
    <property type="match status" value="1"/>
</dbReference>
<dbReference type="SUPFAM" id="SSF50249">
    <property type="entry name" value="Nucleic acid-binding proteins"/>
    <property type="match status" value="1"/>
</dbReference>
<evidence type="ECO:0000256" key="4">
    <source>
        <dbReference type="ARBA" id="ARBA00034003"/>
    </source>
</evidence>
<dbReference type="GO" id="GO:0006310">
    <property type="term" value="P:DNA recombination"/>
    <property type="evidence" value="ECO:0007669"/>
    <property type="project" value="InterPro"/>
</dbReference>
<evidence type="ECO:0000259" key="6">
    <source>
        <dbReference type="PROSITE" id="PS50160"/>
    </source>
</evidence>
<evidence type="ECO:0000256" key="5">
    <source>
        <dbReference type="SAM" id="MobiDB-lite"/>
    </source>
</evidence>
<dbReference type="AlphaFoldDB" id="A0A7W6G427"/>
<name>A0A7W6G427_9HYPH</name>
<dbReference type="PANTHER" id="PTHR45674:SF4">
    <property type="entry name" value="DNA LIGASE 1"/>
    <property type="match status" value="1"/>
</dbReference>
<dbReference type="Gene3D" id="3.30.470.30">
    <property type="entry name" value="DNA ligase/mRNA capping enzyme"/>
    <property type="match status" value="1"/>
</dbReference>
<sequence length="317" mass="35157">MTKAPRPRSKPLLRDDGKPIQSRPIRKRNKAQAALPFEPMPERVEPCLALLKQKPPSGSNWGWEVKWDGYRLAIHSDSSGVRVLTRGGYDWADRFPEVVKAARNLGPASFIIDGEGVVLDEQGRSDFDALQNSLGAVGRRSGKLVSSNAVLMAFDLLYLDGRDVRGEPYRFRRHMLEEMLKEDAGAIRVSEEIAVDDPLVLLKSACELDLEGIVGKDRNSAYRSGRTGDWVKLKCVQSEAFVIVGYEPSISASGGFSSLLLAAYEGDELRYVGSVGTGFKERAAIGLRAMMDKLKWRNQNRLSRTAASERLYGSNPR</sequence>
<keyword evidence="3 7" id="KW-0436">Ligase</keyword>
<gene>
    <name evidence="7" type="ORF">GGQ73_004442</name>
</gene>
<dbReference type="GO" id="GO:0006281">
    <property type="term" value="P:DNA repair"/>
    <property type="evidence" value="ECO:0007669"/>
    <property type="project" value="InterPro"/>
</dbReference>
<comment type="caution">
    <text evidence="7">The sequence shown here is derived from an EMBL/GenBank/DDBJ whole genome shotgun (WGS) entry which is preliminary data.</text>
</comment>
<feature type="domain" description="ATP-dependent DNA ligase family profile" evidence="6">
    <location>
        <begin position="142"/>
        <end position="234"/>
    </location>
</feature>
<evidence type="ECO:0000313" key="8">
    <source>
        <dbReference type="Proteomes" id="UP000565286"/>
    </source>
</evidence>
<dbReference type="Proteomes" id="UP000565286">
    <property type="component" value="Unassembled WGS sequence"/>
</dbReference>
<reference evidence="7 8" key="1">
    <citation type="submission" date="2020-08" db="EMBL/GenBank/DDBJ databases">
        <title>Genomic Encyclopedia of Type Strains, Phase IV (KMG-IV): sequencing the most valuable type-strain genomes for metagenomic binning, comparative biology and taxonomic classification.</title>
        <authorList>
            <person name="Goeker M."/>
        </authorList>
    </citation>
    <scope>NUCLEOTIDE SEQUENCE [LARGE SCALE GENOMIC DNA]</scope>
    <source>
        <strain evidence="7 8">DSM 26438</strain>
    </source>
</reference>
<evidence type="ECO:0000256" key="1">
    <source>
        <dbReference type="ARBA" id="ARBA00007572"/>
    </source>
</evidence>
<dbReference type="InterPro" id="IPR050191">
    <property type="entry name" value="ATP-dep_DNA_ligase"/>
</dbReference>
<accession>A0A7W6G427</accession>
<dbReference type="EC" id="6.5.1.1" evidence="2"/>
<evidence type="ECO:0000256" key="3">
    <source>
        <dbReference type="ARBA" id="ARBA00022598"/>
    </source>
</evidence>
<feature type="region of interest" description="Disordered" evidence="5">
    <location>
        <begin position="1"/>
        <end position="36"/>
    </location>
</feature>
<dbReference type="InterPro" id="IPR012310">
    <property type="entry name" value="DNA_ligase_ATP-dep_cent"/>
</dbReference>
<dbReference type="InterPro" id="IPR014146">
    <property type="entry name" value="LigD_ligase_dom"/>
</dbReference>
<dbReference type="Gene3D" id="2.40.50.140">
    <property type="entry name" value="Nucleic acid-binding proteins"/>
    <property type="match status" value="1"/>
</dbReference>
<evidence type="ECO:0000313" key="7">
    <source>
        <dbReference type="EMBL" id="MBB3948455.1"/>
    </source>
</evidence>
<protein>
    <recommendedName>
        <fullName evidence="2">DNA ligase (ATP)</fullName>
        <ecNumber evidence="2">6.5.1.1</ecNumber>
    </recommendedName>
</protein>
<dbReference type="SUPFAM" id="SSF56091">
    <property type="entry name" value="DNA ligase/mRNA capping enzyme, catalytic domain"/>
    <property type="match status" value="1"/>
</dbReference>
<evidence type="ECO:0000256" key="2">
    <source>
        <dbReference type="ARBA" id="ARBA00012727"/>
    </source>
</evidence>
<dbReference type="PANTHER" id="PTHR45674">
    <property type="entry name" value="DNA LIGASE 1/3 FAMILY MEMBER"/>
    <property type="match status" value="1"/>
</dbReference>
<dbReference type="EMBL" id="JACIDV010000018">
    <property type="protein sequence ID" value="MBB3948455.1"/>
    <property type="molecule type" value="Genomic_DNA"/>
</dbReference>
<organism evidence="7 8">
    <name type="scientific">Rhizobium skierniewicense</name>
    <dbReference type="NCBI Taxonomy" id="984260"/>
    <lineage>
        <taxon>Bacteria</taxon>
        <taxon>Pseudomonadati</taxon>
        <taxon>Pseudomonadota</taxon>
        <taxon>Alphaproteobacteria</taxon>
        <taxon>Hyphomicrobiales</taxon>
        <taxon>Rhizobiaceae</taxon>
        <taxon>Rhizobium/Agrobacterium group</taxon>
        <taxon>Rhizobium</taxon>
    </lineage>
</organism>
<dbReference type="Pfam" id="PF01068">
    <property type="entry name" value="DNA_ligase_A_M"/>
    <property type="match status" value="1"/>
</dbReference>
<dbReference type="InterPro" id="IPR012340">
    <property type="entry name" value="NA-bd_OB-fold"/>
</dbReference>